<dbReference type="InterPro" id="IPR004367">
    <property type="entry name" value="Cyclin_C-dom"/>
</dbReference>
<dbReference type="GO" id="GO:0051301">
    <property type="term" value="P:cell division"/>
    <property type="evidence" value="ECO:0007669"/>
    <property type="project" value="UniProtKB-KW"/>
</dbReference>
<comment type="similarity">
    <text evidence="4">Belongs to the cyclin family.</text>
</comment>
<dbReference type="CDD" id="cd20512">
    <property type="entry name" value="CYCLIN_CLBs_yeast_rpt2"/>
    <property type="match status" value="1"/>
</dbReference>
<evidence type="ECO:0000256" key="3">
    <source>
        <dbReference type="ARBA" id="ARBA00023306"/>
    </source>
</evidence>
<dbReference type="Pfam" id="PF02984">
    <property type="entry name" value="Cyclin_C"/>
    <property type="match status" value="1"/>
</dbReference>
<dbReference type="SUPFAM" id="SSF47954">
    <property type="entry name" value="Cyclin-like"/>
    <property type="match status" value="2"/>
</dbReference>
<dbReference type="Pfam" id="PF00134">
    <property type="entry name" value="Cyclin_N"/>
    <property type="match status" value="1"/>
</dbReference>
<dbReference type="GO" id="GO:0016538">
    <property type="term" value="F:cyclin-dependent protein serine/threonine kinase regulator activity"/>
    <property type="evidence" value="ECO:0007669"/>
    <property type="project" value="InterPro"/>
</dbReference>
<sequence length="371" mass="43186">MEIDDTQHDVKDAPKDDEEEGQRVFKRRHTDEKPVIHAKALDDSQVEADKVAAELEAVEPSDIQLWDDLDADDWDDPVMVSEYVAEVCVYLKEIELATLPKADYMNNQEEITWEHRGILVDWLLQLHARYNLLAESLFLCINVLDRFLASRPISISKLQLVGVASFFIATKFEETYAPSVKELVIMTEKRCTVEEILKAERYILKTLQWDLRAPGPMGWLRRGSKADDCEVQARTIAKYLLEVGLVERRLVCLVPSLLSAASLWLARLILGREEWTPNLEHYTTYSEKELIPVASIMVEYVITNPIQHESLYKKYAHRRYFKCSVYVLHWSLERWQENGHVSLAKDIEFIKEELRRQREMTEAEDEDEEGS</sequence>
<evidence type="ECO:0000256" key="4">
    <source>
        <dbReference type="RuleBase" id="RU000383"/>
    </source>
</evidence>
<dbReference type="InterPro" id="IPR039361">
    <property type="entry name" value="Cyclin"/>
</dbReference>
<dbReference type="InterPro" id="IPR013763">
    <property type="entry name" value="Cyclin-like_dom"/>
</dbReference>
<name>A0A9P5NM31_GYMJU</name>
<dbReference type="PIRSF" id="PIRSF001771">
    <property type="entry name" value="Cyclin_A_B_D_E"/>
    <property type="match status" value="1"/>
</dbReference>
<evidence type="ECO:0000313" key="9">
    <source>
        <dbReference type="Proteomes" id="UP000724874"/>
    </source>
</evidence>
<evidence type="ECO:0000256" key="1">
    <source>
        <dbReference type="ARBA" id="ARBA00022618"/>
    </source>
</evidence>
<keyword evidence="3" id="KW-0131">Cell cycle</keyword>
<dbReference type="InterPro" id="IPR048258">
    <property type="entry name" value="Cyclins_cyclin-box"/>
</dbReference>
<gene>
    <name evidence="8" type="ORF">CPB84DRAFT_1681004</name>
</gene>
<keyword evidence="2 4" id="KW-0195">Cyclin</keyword>
<protein>
    <submittedName>
        <fullName evidence="8">Cyclin-like protein</fullName>
    </submittedName>
</protein>
<comment type="caution">
    <text evidence="8">The sequence shown here is derived from an EMBL/GenBank/DDBJ whole genome shotgun (WGS) entry which is preliminary data.</text>
</comment>
<keyword evidence="9" id="KW-1185">Reference proteome</keyword>
<proteinExistence type="inferred from homology"/>
<dbReference type="InterPro" id="IPR006671">
    <property type="entry name" value="Cyclin_N"/>
</dbReference>
<keyword evidence="1" id="KW-0132">Cell division</keyword>
<dbReference type="PANTHER" id="PTHR10177">
    <property type="entry name" value="CYCLINS"/>
    <property type="match status" value="1"/>
</dbReference>
<evidence type="ECO:0000256" key="5">
    <source>
        <dbReference type="SAM" id="MobiDB-lite"/>
    </source>
</evidence>
<feature type="domain" description="Cyclin C-terminal" evidence="7">
    <location>
        <begin position="214"/>
        <end position="329"/>
    </location>
</feature>
<reference evidence="8" key="1">
    <citation type="submission" date="2020-11" db="EMBL/GenBank/DDBJ databases">
        <authorList>
            <consortium name="DOE Joint Genome Institute"/>
            <person name="Ahrendt S."/>
            <person name="Riley R."/>
            <person name="Andreopoulos W."/>
            <person name="LaButti K."/>
            <person name="Pangilinan J."/>
            <person name="Ruiz-duenas F.J."/>
            <person name="Barrasa J.M."/>
            <person name="Sanchez-Garcia M."/>
            <person name="Camarero S."/>
            <person name="Miyauchi S."/>
            <person name="Serrano A."/>
            <person name="Linde D."/>
            <person name="Babiker R."/>
            <person name="Drula E."/>
            <person name="Ayuso-Fernandez I."/>
            <person name="Pacheco R."/>
            <person name="Padilla G."/>
            <person name="Ferreira P."/>
            <person name="Barriuso J."/>
            <person name="Kellner H."/>
            <person name="Castanera R."/>
            <person name="Alfaro M."/>
            <person name="Ramirez L."/>
            <person name="Pisabarro A.G."/>
            <person name="Kuo A."/>
            <person name="Tritt A."/>
            <person name="Lipzen A."/>
            <person name="He G."/>
            <person name="Yan M."/>
            <person name="Ng V."/>
            <person name="Cullen D."/>
            <person name="Martin F."/>
            <person name="Rosso M.-N."/>
            <person name="Henrissat B."/>
            <person name="Hibbett D."/>
            <person name="Martinez A.T."/>
            <person name="Grigoriev I.V."/>
        </authorList>
    </citation>
    <scope>NUCLEOTIDE SEQUENCE</scope>
    <source>
        <strain evidence="8">AH 44721</strain>
    </source>
</reference>
<dbReference type="FunFam" id="1.10.472.10:FF:000001">
    <property type="entry name" value="G2/mitotic-specific cyclin"/>
    <property type="match status" value="1"/>
</dbReference>
<evidence type="ECO:0000313" key="8">
    <source>
        <dbReference type="EMBL" id="KAF8899794.1"/>
    </source>
</evidence>
<feature type="domain" description="Cyclin-like" evidence="6">
    <location>
        <begin position="121"/>
        <end position="205"/>
    </location>
</feature>
<evidence type="ECO:0000259" key="7">
    <source>
        <dbReference type="SMART" id="SM01332"/>
    </source>
</evidence>
<dbReference type="PROSITE" id="PS00292">
    <property type="entry name" value="CYCLINS"/>
    <property type="match status" value="1"/>
</dbReference>
<feature type="region of interest" description="Disordered" evidence="5">
    <location>
        <begin position="1"/>
        <end position="31"/>
    </location>
</feature>
<dbReference type="OrthoDB" id="5590282at2759"/>
<evidence type="ECO:0000256" key="2">
    <source>
        <dbReference type="ARBA" id="ARBA00023127"/>
    </source>
</evidence>
<dbReference type="Proteomes" id="UP000724874">
    <property type="component" value="Unassembled WGS sequence"/>
</dbReference>
<dbReference type="SMART" id="SM01332">
    <property type="entry name" value="Cyclin_C"/>
    <property type="match status" value="1"/>
</dbReference>
<accession>A0A9P5NM31</accession>
<dbReference type="InterPro" id="IPR036915">
    <property type="entry name" value="Cyclin-like_sf"/>
</dbReference>
<dbReference type="Gene3D" id="1.10.472.10">
    <property type="entry name" value="Cyclin-like"/>
    <property type="match status" value="2"/>
</dbReference>
<organism evidence="8 9">
    <name type="scientific">Gymnopilus junonius</name>
    <name type="common">Spectacular rustgill mushroom</name>
    <name type="synonym">Gymnopilus spectabilis subsp. junonius</name>
    <dbReference type="NCBI Taxonomy" id="109634"/>
    <lineage>
        <taxon>Eukaryota</taxon>
        <taxon>Fungi</taxon>
        <taxon>Dikarya</taxon>
        <taxon>Basidiomycota</taxon>
        <taxon>Agaricomycotina</taxon>
        <taxon>Agaricomycetes</taxon>
        <taxon>Agaricomycetidae</taxon>
        <taxon>Agaricales</taxon>
        <taxon>Agaricineae</taxon>
        <taxon>Hymenogastraceae</taxon>
        <taxon>Gymnopilus</taxon>
    </lineage>
</organism>
<dbReference type="InterPro" id="IPR046965">
    <property type="entry name" value="Cyclin_A/B-like"/>
</dbReference>
<dbReference type="SMART" id="SM00385">
    <property type="entry name" value="CYCLIN"/>
    <property type="match status" value="2"/>
</dbReference>
<evidence type="ECO:0000259" key="6">
    <source>
        <dbReference type="SMART" id="SM00385"/>
    </source>
</evidence>
<dbReference type="GO" id="GO:0044772">
    <property type="term" value="P:mitotic cell cycle phase transition"/>
    <property type="evidence" value="ECO:0007669"/>
    <property type="project" value="InterPro"/>
</dbReference>
<feature type="domain" description="Cyclin-like" evidence="6">
    <location>
        <begin position="218"/>
        <end position="299"/>
    </location>
</feature>
<dbReference type="EMBL" id="JADNYJ010000051">
    <property type="protein sequence ID" value="KAF8899794.1"/>
    <property type="molecule type" value="Genomic_DNA"/>
</dbReference>
<feature type="compositionally biased region" description="Basic and acidic residues" evidence="5">
    <location>
        <begin position="1"/>
        <end position="14"/>
    </location>
</feature>
<dbReference type="AlphaFoldDB" id="A0A9P5NM31"/>